<gene>
    <name evidence="2" type="ORF">H8Z76_05260</name>
</gene>
<protein>
    <submittedName>
        <fullName evidence="2">Flavodoxin</fullName>
    </submittedName>
</protein>
<reference evidence="2 3" key="1">
    <citation type="submission" date="2020-08" db="EMBL/GenBank/DDBJ databases">
        <title>Genome public.</title>
        <authorList>
            <person name="Liu C."/>
            <person name="Sun Q."/>
        </authorList>
    </citation>
    <scope>NUCLEOTIDE SEQUENCE [LARGE SCALE GENOMIC DNA]</scope>
    <source>
        <strain evidence="2 3">BX0805</strain>
    </source>
</reference>
<dbReference type="Gene3D" id="3.40.50.360">
    <property type="match status" value="1"/>
</dbReference>
<proteinExistence type="predicted"/>
<dbReference type="PANTHER" id="PTHR39201:SF1">
    <property type="entry name" value="FLAVODOXIN-LIKE DOMAIN-CONTAINING PROTEIN"/>
    <property type="match status" value="1"/>
</dbReference>
<dbReference type="SUPFAM" id="SSF52218">
    <property type="entry name" value="Flavoproteins"/>
    <property type="match status" value="1"/>
</dbReference>
<dbReference type="RefSeq" id="WP_186981867.1">
    <property type="nucleotide sequence ID" value="NZ_JACOQH010000003.1"/>
</dbReference>
<evidence type="ECO:0000259" key="1">
    <source>
        <dbReference type="Pfam" id="PF12682"/>
    </source>
</evidence>
<evidence type="ECO:0000313" key="3">
    <source>
        <dbReference type="Proteomes" id="UP000621540"/>
    </source>
</evidence>
<accession>A0ABR7I927</accession>
<dbReference type="EMBL" id="JACOQH010000003">
    <property type="protein sequence ID" value="MBC5753440.1"/>
    <property type="molecule type" value="Genomic_DNA"/>
</dbReference>
<keyword evidence="3" id="KW-1185">Reference proteome</keyword>
<evidence type="ECO:0000313" key="2">
    <source>
        <dbReference type="EMBL" id="MBC5753440.1"/>
    </source>
</evidence>
<dbReference type="InterPro" id="IPR008254">
    <property type="entry name" value="Flavodoxin/NO_synth"/>
</dbReference>
<dbReference type="Proteomes" id="UP000621540">
    <property type="component" value="Unassembled WGS sequence"/>
</dbReference>
<dbReference type="PANTHER" id="PTHR39201">
    <property type="entry name" value="EXPORTED PROTEIN-RELATED"/>
    <property type="match status" value="1"/>
</dbReference>
<name>A0ABR7I927_9FIRM</name>
<sequence length="166" mass="18635">MAELIAYFSRRDENYVSGALKQLEVGNTEVVAGIIKKLTVADMFQIEPKKAYSKDYNACIAQAQEDQRSNARPELKAWPQDMEQYDTIYLGYPNYWGTMPMAVFTFLEHYDFNGKTIRPFCTHEGSGLGSSVSDIKRLCPGANVEKGLAIHGSLVNRAEKEVGAWI</sequence>
<dbReference type="InterPro" id="IPR029039">
    <property type="entry name" value="Flavoprotein-like_sf"/>
</dbReference>
<comment type="caution">
    <text evidence="2">The sequence shown here is derived from an EMBL/GenBank/DDBJ whole genome shotgun (WGS) entry which is preliminary data.</text>
</comment>
<organism evidence="2 3">
    <name type="scientific">Roseburia yibonii</name>
    <dbReference type="NCBI Taxonomy" id="2763063"/>
    <lineage>
        <taxon>Bacteria</taxon>
        <taxon>Bacillati</taxon>
        <taxon>Bacillota</taxon>
        <taxon>Clostridia</taxon>
        <taxon>Lachnospirales</taxon>
        <taxon>Lachnospiraceae</taxon>
        <taxon>Roseburia</taxon>
    </lineage>
</organism>
<dbReference type="Pfam" id="PF12682">
    <property type="entry name" value="Flavodoxin_4"/>
    <property type="match status" value="1"/>
</dbReference>
<feature type="domain" description="Flavodoxin-like" evidence="1">
    <location>
        <begin position="26"/>
        <end position="158"/>
    </location>
</feature>